<evidence type="ECO:0008006" key="4">
    <source>
        <dbReference type="Google" id="ProtNLM"/>
    </source>
</evidence>
<comment type="caution">
    <text evidence="2">The sequence shown here is derived from an EMBL/GenBank/DDBJ whole genome shotgun (WGS) entry which is preliminary data.</text>
</comment>
<gene>
    <name evidence="2" type="ORF">GCM10011366_10940</name>
</gene>
<evidence type="ECO:0000256" key="1">
    <source>
        <dbReference type="SAM" id="SignalP"/>
    </source>
</evidence>
<reference evidence="2" key="2">
    <citation type="submission" date="2020-09" db="EMBL/GenBank/DDBJ databases">
        <authorList>
            <person name="Sun Q."/>
            <person name="Zhou Y."/>
        </authorList>
    </citation>
    <scope>NUCLEOTIDE SEQUENCE</scope>
    <source>
        <strain evidence="2">CGMCC 1.12160</strain>
    </source>
</reference>
<proteinExistence type="predicted"/>
<dbReference type="PROSITE" id="PS51318">
    <property type="entry name" value="TAT"/>
    <property type="match status" value="1"/>
</dbReference>
<reference evidence="2" key="1">
    <citation type="journal article" date="2014" name="Int. J. Syst. Evol. Microbiol.">
        <title>Complete genome sequence of Corynebacterium casei LMG S-19264T (=DSM 44701T), isolated from a smear-ripened cheese.</title>
        <authorList>
            <consortium name="US DOE Joint Genome Institute (JGI-PGF)"/>
            <person name="Walter F."/>
            <person name="Albersmeier A."/>
            <person name="Kalinowski J."/>
            <person name="Ruckert C."/>
        </authorList>
    </citation>
    <scope>NUCLEOTIDE SEQUENCE</scope>
    <source>
        <strain evidence="2">CGMCC 1.12160</strain>
    </source>
</reference>
<organism evidence="2 3">
    <name type="scientific">Ornithinimicrobium tianjinense</name>
    <dbReference type="NCBI Taxonomy" id="1195761"/>
    <lineage>
        <taxon>Bacteria</taxon>
        <taxon>Bacillati</taxon>
        <taxon>Actinomycetota</taxon>
        <taxon>Actinomycetes</taxon>
        <taxon>Micrococcales</taxon>
        <taxon>Ornithinimicrobiaceae</taxon>
        <taxon>Ornithinimicrobium</taxon>
    </lineage>
</organism>
<sequence>MTSSVTRPTRRTLVKGAAWSVPVVAVAGAAPAFAASQEVWFENLQSACKLPGASCEKDRGVTKGYAIALRLCSNVRSDVLISFADATVSLGGAPATTGWDVQPDPLPINYDETLPVPQCDVVVISVEGEPNSANVSISGVIPFTWTSSSGLSGSGIVNFSAASTPPCENCTPAAAL</sequence>
<name>A0A917F3D2_9MICO</name>
<keyword evidence="1" id="KW-0732">Signal</keyword>
<feature type="chain" id="PRO_5037679270" description="SipW-cognate class signal peptide" evidence="1">
    <location>
        <begin position="35"/>
        <end position="176"/>
    </location>
</feature>
<protein>
    <recommendedName>
        <fullName evidence="4">SipW-cognate class signal peptide</fullName>
    </recommendedName>
</protein>
<dbReference type="RefSeq" id="WP_188428544.1">
    <property type="nucleotide sequence ID" value="NZ_BAABKH010000005.1"/>
</dbReference>
<dbReference type="AlphaFoldDB" id="A0A917F3D2"/>
<keyword evidence="3" id="KW-1185">Reference proteome</keyword>
<evidence type="ECO:0000313" key="3">
    <source>
        <dbReference type="Proteomes" id="UP000605670"/>
    </source>
</evidence>
<accession>A0A917F3D2</accession>
<evidence type="ECO:0000313" key="2">
    <source>
        <dbReference type="EMBL" id="GGF45043.1"/>
    </source>
</evidence>
<feature type="signal peptide" evidence="1">
    <location>
        <begin position="1"/>
        <end position="34"/>
    </location>
</feature>
<dbReference type="InterPro" id="IPR006311">
    <property type="entry name" value="TAT_signal"/>
</dbReference>
<dbReference type="EMBL" id="BMEM01000001">
    <property type="protein sequence ID" value="GGF45043.1"/>
    <property type="molecule type" value="Genomic_DNA"/>
</dbReference>
<dbReference type="Proteomes" id="UP000605670">
    <property type="component" value="Unassembled WGS sequence"/>
</dbReference>